<feature type="region of interest" description="Disordered" evidence="2">
    <location>
        <begin position="479"/>
        <end position="517"/>
    </location>
</feature>
<feature type="coiled-coil region" evidence="1">
    <location>
        <begin position="367"/>
        <end position="394"/>
    </location>
</feature>
<dbReference type="EMBL" id="WUBL01000282">
    <property type="protein sequence ID" value="KAF2962747.1"/>
    <property type="molecule type" value="Genomic_DNA"/>
</dbReference>
<evidence type="ECO:0000313" key="4">
    <source>
        <dbReference type="Proteomes" id="UP000481858"/>
    </source>
</evidence>
<reference evidence="3 4" key="1">
    <citation type="submission" date="2019-12" db="EMBL/GenBank/DDBJ databases">
        <title>Draft genome sequence of the ascomycete Xylaria multiplex DSM 110363.</title>
        <authorList>
            <person name="Buettner E."/>
            <person name="Kellner H."/>
        </authorList>
    </citation>
    <scope>NUCLEOTIDE SEQUENCE [LARGE SCALE GENOMIC DNA]</scope>
    <source>
        <strain evidence="3 4">DSM 110363</strain>
    </source>
</reference>
<organism evidence="3 4">
    <name type="scientific">Xylaria multiplex</name>
    <dbReference type="NCBI Taxonomy" id="323545"/>
    <lineage>
        <taxon>Eukaryota</taxon>
        <taxon>Fungi</taxon>
        <taxon>Dikarya</taxon>
        <taxon>Ascomycota</taxon>
        <taxon>Pezizomycotina</taxon>
        <taxon>Sordariomycetes</taxon>
        <taxon>Xylariomycetidae</taxon>
        <taxon>Xylariales</taxon>
        <taxon>Xylariaceae</taxon>
        <taxon>Xylaria</taxon>
    </lineage>
</organism>
<dbReference type="InParanoid" id="A0A7C8ML21"/>
<proteinExistence type="predicted"/>
<keyword evidence="1" id="KW-0175">Coiled coil</keyword>
<evidence type="ECO:0000256" key="1">
    <source>
        <dbReference type="SAM" id="Coils"/>
    </source>
</evidence>
<gene>
    <name evidence="3" type="ORF">GQX73_g10825</name>
</gene>
<sequence>MAQSAQGPIGGRAGQQVVKLPEYPDFLPTVHVPIITEDQRELLRTIHELPIMLAVSILEGRVTSSFHPEINTPENAWYTAMTMKLYAGKDLVRMLTHSIPRDYICAMVMGTIGWRIHPERANTPEALQVSPYNSNGPGTYIATMSITHRHGKGLFGNEYKMLADKVALYLKAYDASLIPDNQRTKDMEDALRWAYHVDFYYAAKMVKRGKTAFINAFDAYEKVSSLEKRFRELYTSTTHLDPDAHLVQGMSYVGCATRDIDDISSAHLQDHKFQGSNYTWWLTMSCIRDIGLWPSVHIVHAIRTWEPEQLPISEVLVTMLARSMVEEFGFNVASPGGITDSLASSPRDWDGDLYDVMHYRTYLPDQLDESSRGLDELSNKIITVERESKRLTNLWIDTAIRATKPRKPLPTLAELEELAKAIKQRGEIVDAIGQVDKDLQTCVDFFSLLQEVLKEALRGNYLHILDALLPPTQGRCHFRREEENTEDESAEYESDDEDDSKGVAFADYDSSTSNSQS</sequence>
<name>A0A7C8ML21_9PEZI</name>
<dbReference type="Proteomes" id="UP000481858">
    <property type="component" value="Unassembled WGS sequence"/>
</dbReference>
<accession>A0A7C8ML21</accession>
<dbReference type="OrthoDB" id="5220943at2759"/>
<keyword evidence="4" id="KW-1185">Reference proteome</keyword>
<comment type="caution">
    <text evidence="3">The sequence shown here is derived from an EMBL/GenBank/DDBJ whole genome shotgun (WGS) entry which is preliminary data.</text>
</comment>
<protein>
    <submittedName>
        <fullName evidence="3">Uncharacterized protein</fullName>
    </submittedName>
</protein>
<dbReference type="AlphaFoldDB" id="A0A7C8ML21"/>
<evidence type="ECO:0000256" key="2">
    <source>
        <dbReference type="SAM" id="MobiDB-lite"/>
    </source>
</evidence>
<feature type="compositionally biased region" description="Acidic residues" evidence="2">
    <location>
        <begin position="483"/>
        <end position="499"/>
    </location>
</feature>
<evidence type="ECO:0000313" key="3">
    <source>
        <dbReference type="EMBL" id="KAF2962747.1"/>
    </source>
</evidence>